<keyword evidence="2" id="KW-1185">Reference proteome</keyword>
<protein>
    <submittedName>
        <fullName evidence="1">Uncharacterized protein</fullName>
    </submittedName>
</protein>
<dbReference type="AlphaFoldDB" id="I3UDY6"/>
<evidence type="ECO:0000313" key="1">
    <source>
        <dbReference type="EMBL" id="AFK63224.1"/>
    </source>
</evidence>
<dbReference type="KEGG" id="aka:TKWG_16365"/>
<reference evidence="1 2" key="1">
    <citation type="journal article" date="2011" name="J. Bacteriol.">
        <title>Whole-genome shotgun sequencing of the sulfur-oxidizing chemoautotroph Tetrathiobacter kashmirensis.</title>
        <authorList>
            <person name="Ghosh W."/>
            <person name="George A."/>
            <person name="Agarwal A."/>
            <person name="Raj P."/>
            <person name="Alam M."/>
            <person name="Pyne P."/>
            <person name="Das Gupta S.K."/>
        </authorList>
    </citation>
    <scope>NUCLEOTIDE SEQUENCE [LARGE SCALE GENOMIC DNA]</scope>
    <source>
        <strain evidence="1 2">WT001</strain>
    </source>
</reference>
<dbReference type="HOGENOM" id="CLU_2379801_0_0_4"/>
<dbReference type="EMBL" id="CP003555">
    <property type="protein sequence ID" value="AFK63224.1"/>
    <property type="molecule type" value="Genomic_DNA"/>
</dbReference>
<organism evidence="1 2">
    <name type="scientific">Advenella kashmirensis (strain DSM 17095 / LMG 22695 / WT001)</name>
    <name type="common">Tetrathiobacter kashmirensis</name>
    <dbReference type="NCBI Taxonomy" id="1036672"/>
    <lineage>
        <taxon>Bacteria</taxon>
        <taxon>Pseudomonadati</taxon>
        <taxon>Pseudomonadota</taxon>
        <taxon>Betaproteobacteria</taxon>
        <taxon>Burkholderiales</taxon>
        <taxon>Alcaligenaceae</taxon>
    </lineage>
</organism>
<proteinExistence type="predicted"/>
<accession>I3UDY6</accession>
<dbReference type="Proteomes" id="UP000005267">
    <property type="component" value="Chromosome"/>
</dbReference>
<reference evidence="2" key="2">
    <citation type="journal article" date="2013" name="PLoS ONE">
        <title>Genome implosion elicits host-confinement in Alcaligenaceae: evidence from the comparative genomics of Tetrathiobacter kashmirensis, a pathogen in the making.</title>
        <authorList>
            <person name="Ghosh W."/>
            <person name="Alam M."/>
            <person name="Roy C."/>
            <person name="Pyne P."/>
            <person name="George A."/>
            <person name="Chakraborty R."/>
            <person name="Majumder S."/>
            <person name="Agarwal A."/>
            <person name="Chakraborty S."/>
            <person name="Majumdar S."/>
            <person name="Gupta S.K."/>
        </authorList>
    </citation>
    <scope>NUCLEOTIDE SEQUENCE [LARGE SCALE GENOMIC DNA]</scope>
    <source>
        <strain evidence="2">WT001</strain>
    </source>
</reference>
<evidence type="ECO:0000313" key="2">
    <source>
        <dbReference type="Proteomes" id="UP000005267"/>
    </source>
</evidence>
<sequence>MRFLVFLSFSWLAVRPGDHLFQSIQVVFIHMVTMAVVTVTIEEAAAVASAHPDKPRKATANCKCLALHKARLHKTGFFLLFSSGLCLHTPESKR</sequence>
<gene>
    <name evidence="1" type="ordered locus">TKWG_16365</name>
</gene>
<name>I3UDY6_ADVKW</name>